<protein>
    <submittedName>
        <fullName evidence="1">Uncharacterized protein</fullName>
    </submittedName>
</protein>
<evidence type="ECO:0000313" key="1">
    <source>
        <dbReference type="EMBL" id="KAK5624350.1"/>
    </source>
</evidence>
<gene>
    <name evidence="1" type="ORF">RRF57_000066</name>
</gene>
<evidence type="ECO:0000313" key="2">
    <source>
        <dbReference type="Proteomes" id="UP001305414"/>
    </source>
</evidence>
<accession>A0AAN7YTU7</accession>
<proteinExistence type="predicted"/>
<name>A0AAN7YTU7_9PEZI</name>
<organism evidence="1 2">
    <name type="scientific">Xylaria bambusicola</name>
    <dbReference type="NCBI Taxonomy" id="326684"/>
    <lineage>
        <taxon>Eukaryota</taxon>
        <taxon>Fungi</taxon>
        <taxon>Dikarya</taxon>
        <taxon>Ascomycota</taxon>
        <taxon>Pezizomycotina</taxon>
        <taxon>Sordariomycetes</taxon>
        <taxon>Xylariomycetidae</taxon>
        <taxon>Xylariales</taxon>
        <taxon>Xylariaceae</taxon>
        <taxon>Xylaria</taxon>
    </lineage>
</organism>
<comment type="caution">
    <text evidence="1">The sequence shown here is derived from an EMBL/GenBank/DDBJ whole genome shotgun (WGS) entry which is preliminary data.</text>
</comment>
<keyword evidence="2" id="KW-1185">Reference proteome</keyword>
<reference evidence="1 2" key="1">
    <citation type="submission" date="2023-10" db="EMBL/GenBank/DDBJ databases">
        <title>Draft genome sequence of Xylaria bambusicola isolate GMP-LS, the root and basal stem rot pathogen of sugarcane in Indonesia.</title>
        <authorList>
            <person name="Selvaraj P."/>
            <person name="Muralishankar V."/>
            <person name="Muruganantham S."/>
            <person name="Sp S."/>
            <person name="Haryani S."/>
            <person name="Lau K.J.X."/>
            <person name="Naqvi N.I."/>
        </authorList>
    </citation>
    <scope>NUCLEOTIDE SEQUENCE [LARGE SCALE GENOMIC DNA]</scope>
    <source>
        <strain evidence="1">GMP-LS</strain>
    </source>
</reference>
<dbReference type="Proteomes" id="UP001305414">
    <property type="component" value="Unassembled WGS sequence"/>
</dbReference>
<dbReference type="AlphaFoldDB" id="A0AAN7YTU7"/>
<sequence length="99" mass="11599">MRFGACEIGTTAPQTTGLLHDRPLTTVSLEEINSQKLTMLMRLIRQNDVMHHSHYKDRNFIFTEFVALLHHNGRLPLGQYYTSMKRNERFMSHEPLITN</sequence>
<dbReference type="EMBL" id="JAWHQM010000001">
    <property type="protein sequence ID" value="KAK5624350.1"/>
    <property type="molecule type" value="Genomic_DNA"/>
</dbReference>